<dbReference type="EMBL" id="AZMM01013130">
    <property type="protein sequence ID" value="ETJ32411.1"/>
    <property type="molecule type" value="Genomic_DNA"/>
</dbReference>
<reference evidence="1" key="1">
    <citation type="submission" date="2013-12" db="EMBL/GenBank/DDBJ databases">
        <title>A Varibaculum cambriense genome reconstructed from a premature infant gut community with otherwise low bacterial novelty that shifts toward anaerobic metabolism during the third week of life.</title>
        <authorList>
            <person name="Brown C.T."/>
            <person name="Sharon I."/>
            <person name="Thomas B.C."/>
            <person name="Castelle C.J."/>
            <person name="Morowitz M.J."/>
            <person name="Banfield J.F."/>
        </authorList>
    </citation>
    <scope>NUCLEOTIDE SEQUENCE</scope>
</reference>
<proteinExistence type="predicted"/>
<feature type="non-terminal residue" evidence="1">
    <location>
        <position position="74"/>
    </location>
</feature>
<name>W1XQL6_9ZZZZ</name>
<sequence>ICDFLRGCRKIKSFIKDKEGYAETLSSYGENITELKYIEEEIENAIRGSIVDSNILFTFFILQLGYSLSINFFP</sequence>
<organism evidence="1">
    <name type="scientific">human gut metagenome</name>
    <dbReference type="NCBI Taxonomy" id="408170"/>
    <lineage>
        <taxon>unclassified sequences</taxon>
        <taxon>metagenomes</taxon>
        <taxon>organismal metagenomes</taxon>
    </lineage>
</organism>
<dbReference type="AlphaFoldDB" id="W1XQL6"/>
<accession>W1XQL6</accession>
<protein>
    <submittedName>
        <fullName evidence="1">Dna mismatch repair protein</fullName>
    </submittedName>
</protein>
<evidence type="ECO:0000313" key="1">
    <source>
        <dbReference type="EMBL" id="ETJ32411.1"/>
    </source>
</evidence>
<comment type="caution">
    <text evidence="1">The sequence shown here is derived from an EMBL/GenBank/DDBJ whole genome shotgun (WGS) entry which is preliminary data.</text>
</comment>
<feature type="non-terminal residue" evidence="1">
    <location>
        <position position="1"/>
    </location>
</feature>
<gene>
    <name evidence="1" type="ORF">Q604_UNBC13130G0001</name>
</gene>